<dbReference type="Proteomes" id="UP000305238">
    <property type="component" value="Unassembled WGS sequence"/>
</dbReference>
<evidence type="ECO:0000256" key="1">
    <source>
        <dbReference type="SAM" id="MobiDB-lite"/>
    </source>
</evidence>
<protein>
    <recommendedName>
        <fullName evidence="4">Alpha/beta hydrolase</fullName>
    </recommendedName>
</protein>
<dbReference type="AlphaFoldDB" id="A0A5S4H4A4"/>
<dbReference type="EMBL" id="VCKZ01000071">
    <property type="protein sequence ID" value="TMR40068.1"/>
    <property type="molecule type" value="Genomic_DNA"/>
</dbReference>
<gene>
    <name evidence="2" type="ORF">ETD96_12725</name>
</gene>
<sequence length="279" mass="28691">MPSVLVIHGTGGPRRSAESLRLEWRTSMQDALVLAGAPAGLLDDPGAVGVVGLDGLGAPAGPPSPTPWEEAVLRGWLRSAVFDDAAVGPPLTALGRSRYFAGLPPEELLDTVRTMTAYLLEDEGGERAVRLVRAALTPDVRVVVGFSLGSVPAFDAVAGEPGRALVTVGSPLALRDRPDLPGGPRRRRRPIAAPWLNLVDAADALAGGDGLAGRYGEAVRDVFLDCDPRLRAPRPYAATAEFGQALSEAAGLAAAGTAAAGSNRPASGTSTRTNAAEAR</sequence>
<organism evidence="2 3">
    <name type="scientific">Actinomadura geliboluensis</name>
    <dbReference type="NCBI Taxonomy" id="882440"/>
    <lineage>
        <taxon>Bacteria</taxon>
        <taxon>Bacillati</taxon>
        <taxon>Actinomycetota</taxon>
        <taxon>Actinomycetes</taxon>
        <taxon>Streptosporangiales</taxon>
        <taxon>Thermomonosporaceae</taxon>
        <taxon>Actinomadura</taxon>
    </lineage>
</organism>
<reference evidence="2 3" key="1">
    <citation type="submission" date="2019-05" db="EMBL/GenBank/DDBJ databases">
        <title>Draft genome sequence of Actinomadura geliboluensis A8036.</title>
        <authorList>
            <person name="Saricaoglu S."/>
            <person name="Isik K."/>
        </authorList>
    </citation>
    <scope>NUCLEOTIDE SEQUENCE [LARGE SCALE GENOMIC DNA]</scope>
    <source>
        <strain evidence="2 3">A8036</strain>
    </source>
</reference>
<proteinExistence type="predicted"/>
<dbReference type="InterPro" id="IPR029058">
    <property type="entry name" value="AB_hydrolase_fold"/>
</dbReference>
<dbReference type="SUPFAM" id="SSF53474">
    <property type="entry name" value="alpha/beta-Hydrolases"/>
    <property type="match status" value="1"/>
</dbReference>
<feature type="region of interest" description="Disordered" evidence="1">
    <location>
        <begin position="254"/>
        <end position="279"/>
    </location>
</feature>
<comment type="caution">
    <text evidence="2">The sequence shown here is derived from an EMBL/GenBank/DDBJ whole genome shotgun (WGS) entry which is preliminary data.</text>
</comment>
<dbReference type="RefSeq" id="WP_138636533.1">
    <property type="nucleotide sequence ID" value="NZ_VCKZ01000071.1"/>
</dbReference>
<name>A0A5S4H4A4_9ACTN</name>
<evidence type="ECO:0000313" key="3">
    <source>
        <dbReference type="Proteomes" id="UP000305238"/>
    </source>
</evidence>
<evidence type="ECO:0000313" key="2">
    <source>
        <dbReference type="EMBL" id="TMR40068.1"/>
    </source>
</evidence>
<evidence type="ECO:0008006" key="4">
    <source>
        <dbReference type="Google" id="ProtNLM"/>
    </source>
</evidence>
<keyword evidence="3" id="KW-1185">Reference proteome</keyword>
<feature type="compositionally biased region" description="Polar residues" evidence="1">
    <location>
        <begin position="264"/>
        <end position="279"/>
    </location>
</feature>
<dbReference type="OrthoDB" id="3483116at2"/>
<accession>A0A5S4H4A4</accession>